<gene>
    <name evidence="1" type="ORF">H9X83_07640</name>
</gene>
<keyword evidence="2" id="KW-1185">Reference proteome</keyword>
<evidence type="ECO:0008006" key="3">
    <source>
        <dbReference type="Google" id="ProtNLM"/>
    </source>
</evidence>
<sequence length="134" mass="14661">MKRERKEKILVLVSGGAESLRWMDEGCDAAREAGGELYILHVEQGSSMDLEQMAALQEVAEYGGRLGGIVCFGCGEDVAAYVGGFARQKGITEIFAQPPEKERKSRLAAWLEGLRELLPPETRLFAGPEWAMGS</sequence>
<name>A0ABS2G977_9FIRM</name>
<accession>A0ABS2G977</accession>
<organism evidence="1 2">
    <name type="scientific">Anaerotignum lactatifermentans</name>
    <dbReference type="NCBI Taxonomy" id="160404"/>
    <lineage>
        <taxon>Bacteria</taxon>
        <taxon>Bacillati</taxon>
        <taxon>Bacillota</taxon>
        <taxon>Clostridia</taxon>
        <taxon>Lachnospirales</taxon>
        <taxon>Anaerotignaceae</taxon>
        <taxon>Anaerotignum</taxon>
    </lineage>
</organism>
<proteinExistence type="predicted"/>
<dbReference type="RefSeq" id="WP_205133751.1">
    <property type="nucleotide sequence ID" value="NZ_JACSNT010000008.1"/>
</dbReference>
<evidence type="ECO:0000313" key="1">
    <source>
        <dbReference type="EMBL" id="MBM6878031.1"/>
    </source>
</evidence>
<dbReference type="EMBL" id="JACSNV010000009">
    <property type="protein sequence ID" value="MBM6878031.1"/>
    <property type="molecule type" value="Genomic_DNA"/>
</dbReference>
<reference evidence="1 2" key="1">
    <citation type="journal article" date="2021" name="Sci. Rep.">
        <title>The distribution of antibiotic resistance genes in chicken gut microbiota commensals.</title>
        <authorList>
            <person name="Juricova H."/>
            <person name="Matiasovicova J."/>
            <person name="Kubasova T."/>
            <person name="Cejkova D."/>
            <person name="Rychlik I."/>
        </authorList>
    </citation>
    <scope>NUCLEOTIDE SEQUENCE [LARGE SCALE GENOMIC DNA]</scope>
    <source>
        <strain evidence="1 2">An431b</strain>
    </source>
</reference>
<evidence type="ECO:0000313" key="2">
    <source>
        <dbReference type="Proteomes" id="UP000729290"/>
    </source>
</evidence>
<dbReference type="Proteomes" id="UP000729290">
    <property type="component" value="Unassembled WGS sequence"/>
</dbReference>
<protein>
    <recommendedName>
        <fullName evidence="3">UspA domain-containing protein</fullName>
    </recommendedName>
</protein>
<comment type="caution">
    <text evidence="1">The sequence shown here is derived from an EMBL/GenBank/DDBJ whole genome shotgun (WGS) entry which is preliminary data.</text>
</comment>